<evidence type="ECO:0000313" key="3">
    <source>
        <dbReference type="Proteomes" id="UP000245708"/>
    </source>
</evidence>
<sequence>MDRLSIVLTLIVGSVVTGGLIIAVLALGWYSWFAIGTAAAIGFLLSWPASYLVSRRIKRQDPGWDETRAAEVDGLVPDPSAKEV</sequence>
<keyword evidence="3" id="KW-1185">Reference proteome</keyword>
<proteinExistence type="predicted"/>
<dbReference type="OrthoDB" id="7870164at2"/>
<dbReference type="RefSeq" id="WP_109666424.1">
    <property type="nucleotide sequence ID" value="NZ_QGGW01000002.1"/>
</dbReference>
<keyword evidence="1" id="KW-1133">Transmembrane helix</keyword>
<protein>
    <submittedName>
        <fullName evidence="2">Uncharacterized protein</fullName>
    </submittedName>
</protein>
<dbReference type="EMBL" id="QGGW01000002">
    <property type="protein sequence ID" value="PWK61469.1"/>
    <property type="molecule type" value="Genomic_DNA"/>
</dbReference>
<dbReference type="Proteomes" id="UP000245708">
    <property type="component" value="Unassembled WGS sequence"/>
</dbReference>
<keyword evidence="1" id="KW-0812">Transmembrane</keyword>
<feature type="transmembrane region" description="Helical" evidence="1">
    <location>
        <begin position="32"/>
        <end position="53"/>
    </location>
</feature>
<keyword evidence="1" id="KW-0472">Membrane</keyword>
<evidence type="ECO:0000313" key="2">
    <source>
        <dbReference type="EMBL" id="PWK61469.1"/>
    </source>
</evidence>
<gene>
    <name evidence="2" type="ORF">C7455_102158</name>
</gene>
<organism evidence="2 3">
    <name type="scientific">Roseicyclus mahoneyensis</name>
    <dbReference type="NCBI Taxonomy" id="164332"/>
    <lineage>
        <taxon>Bacteria</taxon>
        <taxon>Pseudomonadati</taxon>
        <taxon>Pseudomonadota</taxon>
        <taxon>Alphaproteobacteria</taxon>
        <taxon>Rhodobacterales</taxon>
        <taxon>Roseobacteraceae</taxon>
        <taxon>Roseicyclus</taxon>
    </lineage>
</organism>
<name>A0A316GMF1_9RHOB</name>
<accession>A0A316GMF1</accession>
<reference evidence="2 3" key="1">
    <citation type="submission" date="2018-05" db="EMBL/GenBank/DDBJ databases">
        <title>Genomic Encyclopedia of Type Strains, Phase IV (KMG-IV): sequencing the most valuable type-strain genomes for metagenomic binning, comparative biology and taxonomic classification.</title>
        <authorList>
            <person name="Goeker M."/>
        </authorList>
    </citation>
    <scope>NUCLEOTIDE SEQUENCE [LARGE SCALE GENOMIC DNA]</scope>
    <source>
        <strain evidence="2 3">DSM 16097</strain>
    </source>
</reference>
<dbReference type="AlphaFoldDB" id="A0A316GMF1"/>
<evidence type="ECO:0000256" key="1">
    <source>
        <dbReference type="SAM" id="Phobius"/>
    </source>
</evidence>
<feature type="transmembrane region" description="Helical" evidence="1">
    <location>
        <begin position="7"/>
        <end position="26"/>
    </location>
</feature>
<comment type="caution">
    <text evidence="2">The sequence shown here is derived from an EMBL/GenBank/DDBJ whole genome shotgun (WGS) entry which is preliminary data.</text>
</comment>